<evidence type="ECO:0000256" key="2">
    <source>
        <dbReference type="ARBA" id="ARBA00010799"/>
    </source>
</evidence>
<dbReference type="GO" id="GO:0071816">
    <property type="term" value="P:tail-anchored membrane protein insertion into ER membrane"/>
    <property type="evidence" value="ECO:0007669"/>
    <property type="project" value="InterPro"/>
</dbReference>
<dbReference type="GO" id="GO:0043495">
    <property type="term" value="F:protein-membrane adaptor activity"/>
    <property type="evidence" value="ECO:0007669"/>
    <property type="project" value="TreeGrafter"/>
</dbReference>
<keyword evidence="6 10" id="KW-1133">Transmembrane helix</keyword>
<dbReference type="GO" id="GO:0043529">
    <property type="term" value="C:GET complex"/>
    <property type="evidence" value="ECO:0007669"/>
    <property type="project" value="TreeGrafter"/>
</dbReference>
<evidence type="ECO:0000256" key="10">
    <source>
        <dbReference type="SAM" id="Phobius"/>
    </source>
</evidence>
<gene>
    <name evidence="11" type="ORF">GSLYS_00013949001</name>
</gene>
<keyword evidence="7 10" id="KW-0472">Membrane</keyword>
<dbReference type="Gene3D" id="1.10.287.660">
    <property type="entry name" value="Helix hairpin bin"/>
    <property type="match status" value="1"/>
</dbReference>
<keyword evidence="5" id="KW-0256">Endoplasmic reticulum</keyword>
<feature type="transmembrane region" description="Helical" evidence="10">
    <location>
        <begin position="6"/>
        <end position="33"/>
    </location>
</feature>
<comment type="caution">
    <text evidence="11">The sequence shown here is derived from an EMBL/GenBank/DDBJ whole genome shotgun (WGS) entry which is preliminary data.</text>
</comment>
<accession>A0AAV2I0Y7</accession>
<dbReference type="Pfam" id="PF04420">
    <property type="entry name" value="CHD5"/>
    <property type="match status" value="1"/>
</dbReference>
<evidence type="ECO:0000256" key="7">
    <source>
        <dbReference type="ARBA" id="ARBA00023136"/>
    </source>
</evidence>
<organism evidence="11 12">
    <name type="scientific">Lymnaea stagnalis</name>
    <name type="common">Great pond snail</name>
    <name type="synonym">Helix stagnalis</name>
    <dbReference type="NCBI Taxonomy" id="6523"/>
    <lineage>
        <taxon>Eukaryota</taxon>
        <taxon>Metazoa</taxon>
        <taxon>Spiralia</taxon>
        <taxon>Lophotrochozoa</taxon>
        <taxon>Mollusca</taxon>
        <taxon>Gastropoda</taxon>
        <taxon>Heterobranchia</taxon>
        <taxon>Euthyneura</taxon>
        <taxon>Panpulmonata</taxon>
        <taxon>Hygrophila</taxon>
        <taxon>Lymnaeoidea</taxon>
        <taxon>Lymnaeidae</taxon>
        <taxon>Lymnaea</taxon>
    </lineage>
</organism>
<evidence type="ECO:0000256" key="4">
    <source>
        <dbReference type="ARBA" id="ARBA00022692"/>
    </source>
</evidence>
<evidence type="ECO:0000313" key="11">
    <source>
        <dbReference type="EMBL" id="CAL1540296.1"/>
    </source>
</evidence>
<evidence type="ECO:0000256" key="3">
    <source>
        <dbReference type="ARBA" id="ARBA00017951"/>
    </source>
</evidence>
<comment type="subcellular location">
    <subcellularLocation>
        <location evidence="1">Endoplasmic reticulum membrane</location>
        <topology evidence="1">Multi-pass membrane protein</topology>
    </subcellularLocation>
</comment>
<evidence type="ECO:0000256" key="5">
    <source>
        <dbReference type="ARBA" id="ARBA00022824"/>
    </source>
</evidence>
<dbReference type="EMBL" id="CAXITT010000376">
    <property type="protein sequence ID" value="CAL1540296.1"/>
    <property type="molecule type" value="Genomic_DNA"/>
</dbReference>
<dbReference type="Proteomes" id="UP001497497">
    <property type="component" value="Unassembled WGS sequence"/>
</dbReference>
<proteinExistence type="inferred from homology"/>
<dbReference type="PANTHER" id="PTHR42650">
    <property type="entry name" value="TAIL-ANCHORED PROTEIN INSERTION RECEPTOR WRB"/>
    <property type="match status" value="1"/>
</dbReference>
<keyword evidence="12" id="KW-1185">Reference proteome</keyword>
<evidence type="ECO:0000256" key="6">
    <source>
        <dbReference type="ARBA" id="ARBA00022989"/>
    </source>
</evidence>
<feature type="transmembrane region" description="Helical" evidence="10">
    <location>
        <begin position="135"/>
        <end position="154"/>
    </location>
</feature>
<keyword evidence="4 10" id="KW-0812">Transmembrane</keyword>
<dbReference type="GO" id="GO:0005789">
    <property type="term" value="C:endoplasmic reticulum membrane"/>
    <property type="evidence" value="ECO:0007669"/>
    <property type="project" value="UniProtKB-SubCell"/>
</dbReference>
<evidence type="ECO:0000313" key="12">
    <source>
        <dbReference type="Proteomes" id="UP001497497"/>
    </source>
</evidence>
<name>A0AAV2I0Y7_LYMST</name>
<evidence type="ECO:0000256" key="8">
    <source>
        <dbReference type="ARBA" id="ARBA00032437"/>
    </source>
</evidence>
<dbReference type="PANTHER" id="PTHR42650:SF1">
    <property type="entry name" value="GUIDED ENTRY OF TAIL-ANCHORED PROTEINS FACTOR 1"/>
    <property type="match status" value="1"/>
</dbReference>
<sequence length="168" mass="18726">MFLMIVVFLLEVIFSFLPGYVGNLTALISKYVLKISDEEMNTRAEIKDLKEQQSGLSATDNFAQYARLQRKIDKLLSVIKEKGNSRKQSITYVRIGVSAGIYILHAVIMLSFMFLLRREPLLLVNASWFSPVGKIISFPTGIPGAVGLGCWVLVSNSVVQRVKKLTGV</sequence>
<dbReference type="InterPro" id="IPR028945">
    <property type="entry name" value="Get1"/>
</dbReference>
<comment type="similarity">
    <text evidence="2">Belongs to the WRB/GET1 family.</text>
</comment>
<dbReference type="AlphaFoldDB" id="A0AAV2I0Y7"/>
<dbReference type="InterPro" id="IPR029012">
    <property type="entry name" value="Helix_hairpin_bin_sf"/>
</dbReference>
<feature type="transmembrane region" description="Helical" evidence="10">
    <location>
        <begin position="92"/>
        <end position="115"/>
    </location>
</feature>
<evidence type="ECO:0000256" key="9">
    <source>
        <dbReference type="ARBA" id="ARBA00033006"/>
    </source>
</evidence>
<protein>
    <recommendedName>
        <fullName evidence="3">Guided entry of tail-anchored proteins factor 1</fullName>
    </recommendedName>
    <alternativeName>
        <fullName evidence="8">Tail-anchored protein insertion receptor WRB</fullName>
    </alternativeName>
    <alternativeName>
        <fullName evidence="9">Tryptophan-rich basic protein</fullName>
    </alternativeName>
</protein>
<evidence type="ECO:0000256" key="1">
    <source>
        <dbReference type="ARBA" id="ARBA00004477"/>
    </source>
</evidence>
<reference evidence="11 12" key="1">
    <citation type="submission" date="2024-04" db="EMBL/GenBank/DDBJ databases">
        <authorList>
            <consortium name="Genoscope - CEA"/>
            <person name="William W."/>
        </authorList>
    </citation>
    <scope>NUCLEOTIDE SEQUENCE [LARGE SCALE GENOMIC DNA]</scope>
</reference>